<dbReference type="PANTHER" id="PTHR48261">
    <property type="entry name" value="ACETYLGLUCOSAMINYLTRANSFERASE"/>
    <property type="match status" value="1"/>
</dbReference>
<proteinExistence type="predicted"/>
<evidence type="ECO:0000256" key="1">
    <source>
        <dbReference type="ARBA" id="ARBA00004370"/>
    </source>
</evidence>
<evidence type="ECO:0000256" key="5">
    <source>
        <dbReference type="SAM" id="Phobius"/>
    </source>
</evidence>
<evidence type="ECO:0000313" key="8">
    <source>
        <dbReference type="Proteomes" id="UP000530660"/>
    </source>
</evidence>
<keyword evidence="2" id="KW-0808">Transferase</keyword>
<evidence type="ECO:0000313" key="7">
    <source>
        <dbReference type="EMBL" id="KAF6005030.1"/>
    </source>
</evidence>
<keyword evidence="3 5" id="KW-0472">Membrane</keyword>
<sequence length="735" mass="84493">MPAQLRSARRIIHRQDLCFIRRILWSFNHWTSVLLVAGLKRVLEHWFCVAFRQCCARHAASISWVLVLGLAVCNGWLCWYERIRMPPVKHMSTSMVLRRRHWLLQNMPRDVIPAVWREHGICLSSKCCCGFWTYIPDEKTYYRAAIGMLGSLLRFRQNIPVVVLLGFNASGLKRQTSPRGLNENHAILERDLYMTTVSRTTTFSEQEVIVRRLLRRSACASQPRRLLRLEPQAMLLEPISELFSRLDWLQILSGEMPGHTMEQVSQPPLRYRVMLSEHRRSRSLGLDQSQRFGWSRPDWRLVFFEKNLEPGNLWFAFRYGDMDAVLDVSHMASETDSLLLADVDLSLFYDWMRHAERWIRRVHERPAVPLTLERDYRNRFCHQAHRFYHQHGVGMRSETTTSHFTVVVNAYSRERARAGLLDAILARYRNISMVARVIVLTYDLETRAIAEKHNNCSGMAPVVVVYHAGPGADSLNHRFLPLPELVNTAAVLHTDDDMLPTQREPIEIAFRLWQRLYDQCRGQMNLVGFVPRYADPEARLYALTQPYTLRADTLRCSGCGYNPREYSIVLTKLAFVPHVYHFLYSCLLPFAPLSDPNAIDLLDLVDRRRNCEDLVMQGLASVVAAGRPPLAVRLQNASDLLDYGALEESNALSAGLDTSFTALDGREPNASRVATGFEAHLLQRSLCIAAIQRTFQLGQDPRPILRYQQAVAAPFQGPQATIQSSAELELRRTRT</sequence>
<feature type="transmembrane region" description="Helical" evidence="5">
    <location>
        <begin position="59"/>
        <end position="80"/>
    </location>
</feature>
<accession>A0A7J7IQK8</accession>
<feature type="domain" description="Glycosyl transferase 64" evidence="6">
    <location>
        <begin position="404"/>
        <end position="642"/>
    </location>
</feature>
<dbReference type="GO" id="GO:0016020">
    <property type="term" value="C:membrane"/>
    <property type="evidence" value="ECO:0007669"/>
    <property type="project" value="UniProtKB-SubCell"/>
</dbReference>
<comment type="caution">
    <text evidence="7">The sequence shown here is derived from an EMBL/GenBank/DDBJ whole genome shotgun (WGS) entry which is preliminary data.</text>
</comment>
<dbReference type="Gene3D" id="3.90.550.10">
    <property type="entry name" value="Spore Coat Polysaccharide Biosynthesis Protein SpsA, Chain A"/>
    <property type="match status" value="1"/>
</dbReference>
<dbReference type="GO" id="GO:0016757">
    <property type="term" value="F:glycosyltransferase activity"/>
    <property type="evidence" value="ECO:0007669"/>
    <property type="project" value="InterPro"/>
</dbReference>
<evidence type="ECO:0000259" key="6">
    <source>
        <dbReference type="Pfam" id="PF09258"/>
    </source>
</evidence>
<dbReference type="AlphaFoldDB" id="A0A7J7IQK8"/>
<dbReference type="OrthoDB" id="5954868at2759"/>
<dbReference type="Proteomes" id="UP000530660">
    <property type="component" value="Unassembled WGS sequence"/>
</dbReference>
<keyword evidence="4" id="KW-1015">Disulfide bond</keyword>
<keyword evidence="5" id="KW-0812">Transmembrane</keyword>
<protein>
    <recommendedName>
        <fullName evidence="6">Glycosyl transferase 64 domain-containing protein</fullName>
    </recommendedName>
</protein>
<dbReference type="InterPro" id="IPR015338">
    <property type="entry name" value="GT64_dom"/>
</dbReference>
<comment type="subcellular location">
    <subcellularLocation>
        <location evidence="1">Membrane</location>
    </subcellularLocation>
</comment>
<name>A0A7J7IQK8_9RHOD</name>
<dbReference type="Pfam" id="PF09258">
    <property type="entry name" value="Glyco_transf_64"/>
    <property type="match status" value="1"/>
</dbReference>
<evidence type="ECO:0000256" key="3">
    <source>
        <dbReference type="ARBA" id="ARBA00023136"/>
    </source>
</evidence>
<keyword evidence="8" id="KW-1185">Reference proteome</keyword>
<dbReference type="PANTHER" id="PTHR48261:SF2">
    <property type="entry name" value="ACETYLGLUCOSAMINYLTRANSFERASE"/>
    <property type="match status" value="1"/>
</dbReference>
<dbReference type="InterPro" id="IPR029044">
    <property type="entry name" value="Nucleotide-diphossugar_trans"/>
</dbReference>
<dbReference type="EMBL" id="VWRR01000002">
    <property type="protein sequence ID" value="KAF6005030.1"/>
    <property type="molecule type" value="Genomic_DNA"/>
</dbReference>
<evidence type="ECO:0000256" key="2">
    <source>
        <dbReference type="ARBA" id="ARBA00022679"/>
    </source>
</evidence>
<organism evidence="7 8">
    <name type="scientific">Cyanidiococcus yangmingshanensis</name>
    <dbReference type="NCBI Taxonomy" id="2690220"/>
    <lineage>
        <taxon>Eukaryota</taxon>
        <taxon>Rhodophyta</taxon>
        <taxon>Bangiophyceae</taxon>
        <taxon>Cyanidiales</taxon>
        <taxon>Cyanidiaceae</taxon>
        <taxon>Cyanidiococcus</taxon>
    </lineage>
</organism>
<gene>
    <name evidence="7" type="ORF">F1559_004946</name>
</gene>
<evidence type="ECO:0000256" key="4">
    <source>
        <dbReference type="ARBA" id="ARBA00023157"/>
    </source>
</evidence>
<dbReference type="InterPro" id="IPR004263">
    <property type="entry name" value="Exostosin"/>
</dbReference>
<keyword evidence="5" id="KW-1133">Transmembrane helix</keyword>
<reference evidence="7 8" key="1">
    <citation type="journal article" date="2020" name="J. Phycol.">
        <title>Comparative genome analysis reveals Cyanidiococcus gen. nov., a new extremophilic red algal genus sister to Cyanidioschyzon (Cyanidioschyzonaceae, Rhodophyta).</title>
        <authorList>
            <person name="Liu S.-L."/>
            <person name="Chiang Y.-R."/>
            <person name="Yoon H.S."/>
            <person name="Fu H.-Y."/>
        </authorList>
    </citation>
    <scope>NUCLEOTIDE SEQUENCE [LARGE SCALE GENOMIC DNA]</scope>
    <source>
        <strain evidence="7 8">THAL066</strain>
    </source>
</reference>